<dbReference type="SUPFAM" id="SSF48498">
    <property type="entry name" value="Tetracyclin repressor-like, C-terminal domain"/>
    <property type="match status" value="1"/>
</dbReference>
<keyword evidence="8" id="KW-1185">Reference proteome</keyword>
<keyword evidence="4" id="KW-0804">Transcription</keyword>
<dbReference type="GO" id="GO:0000976">
    <property type="term" value="F:transcription cis-regulatory region binding"/>
    <property type="evidence" value="ECO:0007669"/>
    <property type="project" value="TreeGrafter"/>
</dbReference>
<keyword evidence="3 5" id="KW-0238">DNA-binding</keyword>
<name>A0A379LVB4_9NOCA</name>
<dbReference type="Pfam" id="PF17932">
    <property type="entry name" value="TetR_C_24"/>
    <property type="match status" value="1"/>
</dbReference>
<feature type="domain" description="HTH tetR-type" evidence="6">
    <location>
        <begin position="5"/>
        <end position="65"/>
    </location>
</feature>
<evidence type="ECO:0000256" key="1">
    <source>
        <dbReference type="ARBA" id="ARBA00022491"/>
    </source>
</evidence>
<keyword evidence="1" id="KW-0678">Repressor</keyword>
<dbReference type="InterPro" id="IPR036271">
    <property type="entry name" value="Tet_transcr_reg_TetR-rel_C_sf"/>
</dbReference>
<dbReference type="InterPro" id="IPR047806">
    <property type="entry name" value="IHF_actinobact"/>
</dbReference>
<dbReference type="InterPro" id="IPR009057">
    <property type="entry name" value="Homeodomain-like_sf"/>
</dbReference>
<evidence type="ECO:0000256" key="3">
    <source>
        <dbReference type="ARBA" id="ARBA00023125"/>
    </source>
</evidence>
<dbReference type="InterPro" id="IPR001647">
    <property type="entry name" value="HTH_TetR"/>
</dbReference>
<evidence type="ECO:0000259" key="6">
    <source>
        <dbReference type="PROSITE" id="PS50977"/>
    </source>
</evidence>
<dbReference type="Gene3D" id="1.10.10.60">
    <property type="entry name" value="Homeodomain-like"/>
    <property type="match status" value="1"/>
</dbReference>
<dbReference type="Gene3D" id="1.10.357.10">
    <property type="entry name" value="Tetracycline Repressor, domain 2"/>
    <property type="match status" value="1"/>
</dbReference>
<dbReference type="InterPro" id="IPR050109">
    <property type="entry name" value="HTH-type_TetR-like_transc_reg"/>
</dbReference>
<accession>A0A379LVB4</accession>
<gene>
    <name evidence="7" type="primary">kstR2_2</name>
    <name evidence="7" type="ORF">NCTC13296_00792</name>
</gene>
<reference evidence="7 8" key="1">
    <citation type="submission" date="2018-06" db="EMBL/GenBank/DDBJ databases">
        <authorList>
            <consortium name="Pathogen Informatics"/>
            <person name="Doyle S."/>
        </authorList>
    </citation>
    <scope>NUCLEOTIDE SEQUENCE [LARGE SCALE GENOMIC DNA]</scope>
    <source>
        <strain evidence="7 8">NCTC13296</strain>
    </source>
</reference>
<evidence type="ECO:0000256" key="2">
    <source>
        <dbReference type="ARBA" id="ARBA00023015"/>
    </source>
</evidence>
<dbReference type="AlphaFoldDB" id="A0A379LVB4"/>
<evidence type="ECO:0000256" key="5">
    <source>
        <dbReference type="PROSITE-ProRule" id="PRU00335"/>
    </source>
</evidence>
<organism evidence="7 8">
    <name type="scientific">Rhodococcus gordoniae</name>
    <dbReference type="NCBI Taxonomy" id="223392"/>
    <lineage>
        <taxon>Bacteria</taxon>
        <taxon>Bacillati</taxon>
        <taxon>Actinomycetota</taxon>
        <taxon>Actinomycetes</taxon>
        <taxon>Mycobacteriales</taxon>
        <taxon>Nocardiaceae</taxon>
        <taxon>Rhodococcus</taxon>
    </lineage>
</organism>
<dbReference type="GO" id="GO:0003700">
    <property type="term" value="F:DNA-binding transcription factor activity"/>
    <property type="evidence" value="ECO:0007669"/>
    <property type="project" value="TreeGrafter"/>
</dbReference>
<feature type="DNA-binding region" description="H-T-H motif" evidence="5">
    <location>
        <begin position="28"/>
        <end position="47"/>
    </location>
</feature>
<dbReference type="SUPFAM" id="SSF46689">
    <property type="entry name" value="Homeodomain-like"/>
    <property type="match status" value="1"/>
</dbReference>
<sequence>MAKATARREQIMDFAAELFAEKGVGGTTVREIGERAGVFSGSLYHYFPSKDALVQEILSRYMADIERRFGRVVEEARTPWDTVRGLIHETLEVIETHPHPTAIYQQNRQYLREHGLLEAVDTASREMRNHWLRALSAGVADGTFRSDVPTDIFYRAVRDSLWASMHWPSRAEYTTEAFTDLLTTLFFDGFVLSRPSRGNGRRIESGEEPAVAGKFRSELRADLKSGRLTLGEVFRRADTDELLGTTNVMYVLESLPKIGKSKARGIAESVGIAESGQISGLAPSQRADLLARIR</sequence>
<protein>
    <submittedName>
        <fullName evidence="7">TetR family transcriptional regulator</fullName>
    </submittedName>
</protein>
<dbReference type="Pfam" id="PF00440">
    <property type="entry name" value="TetR_N"/>
    <property type="match status" value="1"/>
</dbReference>
<dbReference type="NCBIfam" id="NF041260">
    <property type="entry name" value="actino_IHF"/>
    <property type="match status" value="1"/>
</dbReference>
<dbReference type="PANTHER" id="PTHR30055:SF175">
    <property type="entry name" value="HTH-TYPE TRANSCRIPTIONAL REPRESSOR KSTR2"/>
    <property type="match status" value="1"/>
</dbReference>
<keyword evidence="2" id="KW-0805">Transcription regulation</keyword>
<evidence type="ECO:0000313" key="8">
    <source>
        <dbReference type="Proteomes" id="UP000254569"/>
    </source>
</evidence>
<dbReference type="RefSeq" id="WP_064064837.1">
    <property type="nucleotide sequence ID" value="NZ_LPZN01000050.1"/>
</dbReference>
<dbReference type="PANTHER" id="PTHR30055">
    <property type="entry name" value="HTH-TYPE TRANSCRIPTIONAL REGULATOR RUTR"/>
    <property type="match status" value="1"/>
</dbReference>
<evidence type="ECO:0000313" key="7">
    <source>
        <dbReference type="EMBL" id="SUE13959.1"/>
    </source>
</evidence>
<dbReference type="EMBL" id="UGVI01000001">
    <property type="protein sequence ID" value="SUE13959.1"/>
    <property type="molecule type" value="Genomic_DNA"/>
</dbReference>
<dbReference type="PRINTS" id="PR00455">
    <property type="entry name" value="HTHTETR"/>
</dbReference>
<dbReference type="Pfam" id="PF22525">
    <property type="entry name" value="H2TH_5"/>
    <property type="match status" value="1"/>
</dbReference>
<proteinExistence type="predicted"/>
<evidence type="ECO:0000256" key="4">
    <source>
        <dbReference type="ARBA" id="ARBA00023163"/>
    </source>
</evidence>
<dbReference type="Proteomes" id="UP000254569">
    <property type="component" value="Unassembled WGS sequence"/>
</dbReference>
<dbReference type="InterPro" id="IPR041490">
    <property type="entry name" value="KstR2_TetR_C"/>
</dbReference>
<dbReference type="PROSITE" id="PS50977">
    <property type="entry name" value="HTH_TETR_2"/>
    <property type="match status" value="1"/>
</dbReference>
<dbReference type="Gene3D" id="1.10.8.50">
    <property type="match status" value="1"/>
</dbReference>
<dbReference type="InterPro" id="IPR055201">
    <property type="entry name" value="IHF-like_H2TH"/>
</dbReference>